<dbReference type="AlphaFoldDB" id="A0A814TSX3"/>
<dbReference type="Proteomes" id="UP000663882">
    <property type="component" value="Unassembled WGS sequence"/>
</dbReference>
<evidence type="ECO:0000313" key="4">
    <source>
        <dbReference type="EMBL" id="CAF3706000.1"/>
    </source>
</evidence>
<evidence type="ECO:0000313" key="5">
    <source>
        <dbReference type="Proteomes" id="UP000663882"/>
    </source>
</evidence>
<protein>
    <submittedName>
        <fullName evidence="1">Uncharacterized protein</fullName>
    </submittedName>
</protein>
<proteinExistence type="predicted"/>
<organism evidence="1 5">
    <name type="scientific">Rotaria sordida</name>
    <dbReference type="NCBI Taxonomy" id="392033"/>
    <lineage>
        <taxon>Eukaryota</taxon>
        <taxon>Metazoa</taxon>
        <taxon>Spiralia</taxon>
        <taxon>Gnathifera</taxon>
        <taxon>Rotifera</taxon>
        <taxon>Eurotatoria</taxon>
        <taxon>Bdelloidea</taxon>
        <taxon>Philodinida</taxon>
        <taxon>Philodinidae</taxon>
        <taxon>Rotaria</taxon>
    </lineage>
</organism>
<dbReference type="EMBL" id="CAJOBE010000707">
    <property type="protein sequence ID" value="CAF3676575.1"/>
    <property type="molecule type" value="Genomic_DNA"/>
</dbReference>
<dbReference type="Proteomes" id="UP000663874">
    <property type="component" value="Unassembled WGS sequence"/>
</dbReference>
<dbReference type="EMBL" id="CAJNOO010001512">
    <property type="protein sequence ID" value="CAF1164057.1"/>
    <property type="molecule type" value="Genomic_DNA"/>
</dbReference>
<dbReference type="EMBL" id="CAJOAX010001323">
    <property type="protein sequence ID" value="CAF3706000.1"/>
    <property type="molecule type" value="Genomic_DNA"/>
</dbReference>
<comment type="caution">
    <text evidence="1">The sequence shown here is derived from an EMBL/GenBank/DDBJ whole genome shotgun (WGS) entry which is preliminary data.</text>
</comment>
<evidence type="ECO:0000313" key="3">
    <source>
        <dbReference type="EMBL" id="CAF3676575.1"/>
    </source>
</evidence>
<dbReference type="Proteomes" id="UP000663823">
    <property type="component" value="Unassembled WGS sequence"/>
</dbReference>
<dbReference type="OrthoDB" id="10007671at2759"/>
<evidence type="ECO:0000313" key="2">
    <source>
        <dbReference type="EMBL" id="CAF1173001.1"/>
    </source>
</evidence>
<evidence type="ECO:0000313" key="1">
    <source>
        <dbReference type="EMBL" id="CAF1164057.1"/>
    </source>
</evidence>
<sequence length="370" mass="44129">MSTSDLNPSSAIDCTGSTDKKKYGNFELCSDERLNDLFSNNDDNDDGKYHDIQIIKMCEQSWKDILTTAPTMQYLSQIHSIRPTITSNHLEELRSIAILMYKIFLLEKLYSLWTIYRKLGKGELELLQRTKPLTMNIWPFEVHLRLKHIQQTNIYDGDTYRMFVDHCLKKLNEKIEECRSQLRYRTSHMIDDTLNIKETIEKFVQQGFMYRCLEYDCQIELIQYYYTDRILKRQYLSENTNEKQIQLLKRLSSNAFQNHSIIKSSLDDSIQDVTIREKLYHQYTEVAEQVRVYMMTLYMYTTEGHMRQCQKQYSMAMNQIWRTERALPVKKRLTPTMIHLIEQRLANIDSRLACIYKYKAQLSKLKAKTP</sequence>
<dbReference type="EMBL" id="CAJNOU010001231">
    <property type="protein sequence ID" value="CAF1173001.1"/>
    <property type="molecule type" value="Genomic_DNA"/>
</dbReference>
<name>A0A814TSX3_9BILA</name>
<dbReference type="Proteomes" id="UP000663889">
    <property type="component" value="Unassembled WGS sequence"/>
</dbReference>
<gene>
    <name evidence="3" type="ORF">FNK824_LOCUS7559</name>
    <name evidence="4" type="ORF">OTI717_LOCUS12860</name>
    <name evidence="1" type="ORF">RFH988_LOCUS22595</name>
    <name evidence="2" type="ORF">SEV965_LOCUS19621</name>
</gene>
<reference evidence="1" key="1">
    <citation type="submission" date="2021-02" db="EMBL/GenBank/DDBJ databases">
        <authorList>
            <person name="Nowell W R."/>
        </authorList>
    </citation>
    <scope>NUCLEOTIDE SEQUENCE</scope>
</reference>
<accession>A0A814TSX3</accession>